<accession>A0A183J6F2</accession>
<dbReference type="Proteomes" id="UP000270296">
    <property type="component" value="Unassembled WGS sequence"/>
</dbReference>
<dbReference type="AlphaFoldDB" id="A0A183J6F2"/>
<sequence length="56" mass="6377">MEPDDPGKVERGCDGLLRSTLRHNASGRFEAAIKMEIIKDKISTPKRAIENILWLR</sequence>
<evidence type="ECO:0000313" key="2">
    <source>
        <dbReference type="Proteomes" id="UP000270296"/>
    </source>
</evidence>
<dbReference type="WBParaSite" id="SBAD_0001183601-mRNA-1">
    <property type="protein sequence ID" value="SBAD_0001183601-mRNA-1"/>
    <property type="gene ID" value="SBAD_0001183601"/>
</dbReference>
<evidence type="ECO:0000313" key="3">
    <source>
        <dbReference type="WBParaSite" id="SBAD_0001183601-mRNA-1"/>
    </source>
</evidence>
<organism evidence="3">
    <name type="scientific">Soboliphyme baturini</name>
    <dbReference type="NCBI Taxonomy" id="241478"/>
    <lineage>
        <taxon>Eukaryota</taxon>
        <taxon>Metazoa</taxon>
        <taxon>Ecdysozoa</taxon>
        <taxon>Nematoda</taxon>
        <taxon>Enoplea</taxon>
        <taxon>Dorylaimia</taxon>
        <taxon>Dioctophymatida</taxon>
        <taxon>Dioctophymatoidea</taxon>
        <taxon>Soboliphymatidae</taxon>
        <taxon>Soboliphyme</taxon>
    </lineage>
</organism>
<name>A0A183J6F2_9BILA</name>
<reference evidence="1 2" key="2">
    <citation type="submission" date="2018-11" db="EMBL/GenBank/DDBJ databases">
        <authorList>
            <consortium name="Pathogen Informatics"/>
        </authorList>
    </citation>
    <scope>NUCLEOTIDE SEQUENCE [LARGE SCALE GENOMIC DNA]</scope>
</reference>
<reference evidence="3" key="1">
    <citation type="submission" date="2016-06" db="UniProtKB">
        <authorList>
            <consortium name="WormBaseParasite"/>
        </authorList>
    </citation>
    <scope>IDENTIFICATION</scope>
</reference>
<keyword evidence="2" id="KW-1185">Reference proteome</keyword>
<gene>
    <name evidence="1" type="ORF">SBAD_LOCUS11450</name>
</gene>
<dbReference type="EMBL" id="UZAM01015677">
    <property type="protein sequence ID" value="VDP40185.1"/>
    <property type="molecule type" value="Genomic_DNA"/>
</dbReference>
<evidence type="ECO:0000313" key="1">
    <source>
        <dbReference type="EMBL" id="VDP40185.1"/>
    </source>
</evidence>
<protein>
    <submittedName>
        <fullName evidence="1 3">Uncharacterized protein</fullName>
    </submittedName>
</protein>
<proteinExistence type="predicted"/>